<evidence type="ECO:0000313" key="15">
    <source>
        <dbReference type="EMBL" id="AEG45036.1"/>
    </source>
</evidence>
<keyword evidence="4 9" id="KW-0645">Protease</keyword>
<feature type="active site" description="Charge relay system" evidence="8 9">
    <location>
        <position position="235"/>
    </location>
</feature>
<dbReference type="CDD" id="cd07489">
    <property type="entry name" value="Peptidases_S8_5"/>
    <property type="match status" value="1"/>
</dbReference>
<proteinExistence type="inferred from homology"/>
<dbReference type="RefSeq" id="WP_013839427.1">
    <property type="nucleotide sequence ID" value="NC_015588.1"/>
</dbReference>
<evidence type="ECO:0000256" key="10">
    <source>
        <dbReference type="RuleBase" id="RU003355"/>
    </source>
</evidence>
<evidence type="ECO:0000259" key="12">
    <source>
        <dbReference type="Pfam" id="PF00082"/>
    </source>
</evidence>
<dbReference type="InterPro" id="IPR022398">
    <property type="entry name" value="Peptidase_S8_His-AS"/>
</dbReference>
<name>F6FRH8_ISOV2</name>
<feature type="domain" description="Peptidase S8/S53" evidence="12">
    <location>
        <begin position="170"/>
        <end position="576"/>
    </location>
</feature>
<dbReference type="GO" id="GO:0016020">
    <property type="term" value="C:membrane"/>
    <property type="evidence" value="ECO:0007669"/>
    <property type="project" value="InterPro"/>
</dbReference>
<dbReference type="InterPro" id="IPR000209">
    <property type="entry name" value="Peptidase_S8/S53_dom"/>
</dbReference>
<feature type="chain" id="PRO_5003334187" evidence="11">
    <location>
        <begin position="31"/>
        <end position="891"/>
    </location>
</feature>
<sequence length="891" mass="90729">MTVRRHPSLAALAALGIVTAAVAVPGAAMADDADGPTYLAPVHDAPAGDDTTLVNETTGRWFVELASPPSAQGTAKARIAREQAAFRQAARAAGVEYTETRSFDTLFNGFSIEMGSAQLGKLRATRGVEAIYPMVSFSVPEPQTASGPDMATALGMTGADVAQSELGLTGAGVKVAVMDTGIDYQHPDLGGPGAFPTDRVAYGHDFVGDAYDASSTDAAKRVPRPDPDPMDCQGHGTHVAGIVGADGEVRGVAPDVTFGAYRVFGCDGSTDADIMIAAMEMALADGMDVLNMSIGSAFTWPTYPTATASNALVDAGMVVVASIGNSGASGVYSTGAPGTGEKVIGVGSVDNTHSRAKAVVANPSGAKVAYTELGDVAPPPTSGETDELVYVGRGCPSLGDTLAADPAGRTALLVRGDCAFEEKYATAAAAGATAVVIANNTPGMFSGGGVVDRGIPGIGISQADGTALREQIAAGASVTLTWTDEEILVASPTAGRKSSFSSYGLAPDLTLKPDLAAPGGNIYSTYPLAKGGHATLSGTSMAAPHVAGAVALLLEARPDLAAPAVRDLLQNTADPVMYNASYVETVHGQGAGLVDVPAAHAATAGVTPAKLSLGESETGPVTTTLTVTNDGDAEVTYDLSSVEALSTGGSTFAPGLYLAAADVAFSADTLTVPAGGSAQVDVTVTAPGAPQSLQLVYGGYVVLTGDDGSELSVPFAGFDGDYQGIRAITPIGTGENQVDLPWLTRLTECAGFIGLDCVDPAGSYEKADGESFSLRWVDGLPDYPYVVAHLAHQVEDFELYVVDAATGRTSPTFAMAADLGALARNGSAGAFHAFVWDGTVTRANGSGKQVTRPAGDGDYRLEIRALKANGDRSNPDHWETWTSPVFTIDRD</sequence>
<keyword evidence="5 11" id="KW-0732">Signal</keyword>
<dbReference type="PROSITE" id="PS00137">
    <property type="entry name" value="SUBTILASE_HIS"/>
    <property type="match status" value="1"/>
</dbReference>
<keyword evidence="7 9" id="KW-0720">Serine protease</keyword>
<dbReference type="EMBL" id="CP002810">
    <property type="protein sequence ID" value="AEG45036.1"/>
    <property type="molecule type" value="Genomic_DNA"/>
</dbReference>
<evidence type="ECO:0000256" key="5">
    <source>
        <dbReference type="ARBA" id="ARBA00022729"/>
    </source>
</evidence>
<dbReference type="Gene3D" id="3.50.30.30">
    <property type="match status" value="1"/>
</dbReference>
<gene>
    <name evidence="15" type="ordered locus">Isova_2317</name>
</gene>
<dbReference type="InterPro" id="IPR046450">
    <property type="entry name" value="PA_dom_sf"/>
</dbReference>
<dbReference type="Pfam" id="PF00082">
    <property type="entry name" value="Peptidase_S8"/>
    <property type="match status" value="1"/>
</dbReference>
<evidence type="ECO:0000259" key="14">
    <source>
        <dbReference type="Pfam" id="PF06280"/>
    </source>
</evidence>
<dbReference type="eggNOG" id="COG1404">
    <property type="taxonomic scope" value="Bacteria"/>
</dbReference>
<dbReference type="HOGENOM" id="CLU_003559_0_0_11"/>
<dbReference type="InterPro" id="IPR015500">
    <property type="entry name" value="Peptidase_S8_subtilisin-rel"/>
</dbReference>
<dbReference type="InterPro" id="IPR023827">
    <property type="entry name" value="Peptidase_S8_Asp-AS"/>
</dbReference>
<dbReference type="InterPro" id="IPR023828">
    <property type="entry name" value="Peptidase_S8_Ser-AS"/>
</dbReference>
<keyword evidence="16" id="KW-1185">Reference proteome</keyword>
<evidence type="ECO:0000313" key="16">
    <source>
        <dbReference type="Proteomes" id="UP000009236"/>
    </source>
</evidence>
<dbReference type="GO" id="GO:0005615">
    <property type="term" value="C:extracellular space"/>
    <property type="evidence" value="ECO:0007669"/>
    <property type="project" value="TreeGrafter"/>
</dbReference>
<keyword evidence="2" id="KW-0134">Cell wall</keyword>
<evidence type="ECO:0000256" key="4">
    <source>
        <dbReference type="ARBA" id="ARBA00022670"/>
    </source>
</evidence>
<dbReference type="PANTHER" id="PTHR43806">
    <property type="entry name" value="PEPTIDASE S8"/>
    <property type="match status" value="1"/>
</dbReference>
<feature type="active site" description="Charge relay system" evidence="8 9">
    <location>
        <position position="540"/>
    </location>
</feature>
<feature type="active site" description="Charge relay system" evidence="8 9">
    <location>
        <position position="179"/>
    </location>
</feature>
<keyword evidence="6 9" id="KW-0378">Hydrolase</keyword>
<dbReference type="InterPro" id="IPR036852">
    <property type="entry name" value="Peptidase_S8/S53_dom_sf"/>
</dbReference>
<dbReference type="InterPro" id="IPR050131">
    <property type="entry name" value="Peptidase_S8_subtilisin-like"/>
</dbReference>
<organism evidence="16">
    <name type="scientific">Isoptericola variabilis (strain 225)</name>
    <dbReference type="NCBI Taxonomy" id="743718"/>
    <lineage>
        <taxon>Bacteria</taxon>
        <taxon>Bacillati</taxon>
        <taxon>Actinomycetota</taxon>
        <taxon>Actinomycetes</taxon>
        <taxon>Micrococcales</taxon>
        <taxon>Promicromonosporaceae</taxon>
        <taxon>Isoptericola</taxon>
    </lineage>
</organism>
<dbReference type="Pfam" id="PF06280">
    <property type="entry name" value="fn3_5"/>
    <property type="match status" value="1"/>
</dbReference>
<protein>
    <submittedName>
        <fullName evidence="15">Lactocepin</fullName>
        <ecNumber evidence="15">3.4.21.96</ecNumber>
    </submittedName>
</protein>
<dbReference type="SUPFAM" id="SSF52025">
    <property type="entry name" value="PA domain"/>
    <property type="match status" value="1"/>
</dbReference>
<dbReference type="PROSITE" id="PS00136">
    <property type="entry name" value="SUBTILASE_ASP"/>
    <property type="match status" value="1"/>
</dbReference>
<evidence type="ECO:0000256" key="6">
    <source>
        <dbReference type="ARBA" id="ARBA00022801"/>
    </source>
</evidence>
<evidence type="ECO:0000256" key="1">
    <source>
        <dbReference type="ARBA" id="ARBA00011073"/>
    </source>
</evidence>
<dbReference type="PRINTS" id="PR00723">
    <property type="entry name" value="SUBTILISIN"/>
</dbReference>
<feature type="domain" description="PA" evidence="13">
    <location>
        <begin position="386"/>
        <end position="468"/>
    </location>
</feature>
<evidence type="ECO:0000256" key="8">
    <source>
        <dbReference type="PIRSR" id="PIRSR615500-1"/>
    </source>
</evidence>
<dbReference type="InterPro" id="IPR003137">
    <property type="entry name" value="PA_domain"/>
</dbReference>
<dbReference type="PROSITE" id="PS00138">
    <property type="entry name" value="SUBTILASE_SER"/>
    <property type="match status" value="1"/>
</dbReference>
<dbReference type="AlphaFoldDB" id="F6FRH8"/>
<accession>F6FRH8</accession>
<dbReference type="STRING" id="743718.Isova_2317"/>
<feature type="domain" description="C5a peptidase/Subtilisin-like protease SBT2-like Fn3-like" evidence="14">
    <location>
        <begin position="612"/>
        <end position="715"/>
    </location>
</feature>
<feature type="signal peptide" evidence="11">
    <location>
        <begin position="1"/>
        <end position="30"/>
    </location>
</feature>
<evidence type="ECO:0000256" key="11">
    <source>
        <dbReference type="SAM" id="SignalP"/>
    </source>
</evidence>
<dbReference type="SUPFAM" id="SSF52743">
    <property type="entry name" value="Subtilisin-like"/>
    <property type="match status" value="1"/>
</dbReference>
<evidence type="ECO:0000256" key="3">
    <source>
        <dbReference type="ARBA" id="ARBA00022525"/>
    </source>
</evidence>
<evidence type="ECO:0000256" key="9">
    <source>
        <dbReference type="PROSITE-ProRule" id="PRU01240"/>
    </source>
</evidence>
<keyword evidence="3" id="KW-0964">Secreted</keyword>
<dbReference type="PROSITE" id="PS51892">
    <property type="entry name" value="SUBTILASE"/>
    <property type="match status" value="1"/>
</dbReference>
<evidence type="ECO:0000256" key="2">
    <source>
        <dbReference type="ARBA" id="ARBA00022512"/>
    </source>
</evidence>
<dbReference type="Pfam" id="PF02225">
    <property type="entry name" value="PA"/>
    <property type="match status" value="1"/>
</dbReference>
<dbReference type="Gene3D" id="2.60.40.1710">
    <property type="entry name" value="Subtilisin-like superfamily"/>
    <property type="match status" value="1"/>
</dbReference>
<dbReference type="PANTHER" id="PTHR43806:SF66">
    <property type="entry name" value="SERIN ENDOPEPTIDASE"/>
    <property type="match status" value="1"/>
</dbReference>
<comment type="similarity">
    <text evidence="1 9 10">Belongs to the peptidase S8 family.</text>
</comment>
<dbReference type="Proteomes" id="UP000009236">
    <property type="component" value="Chromosome"/>
</dbReference>
<reference evidence="15 16" key="1">
    <citation type="submission" date="2011-05" db="EMBL/GenBank/DDBJ databases">
        <title>Complete sequence of Isoptericola variabilis 225.</title>
        <authorList>
            <consortium name="US DOE Joint Genome Institute"/>
            <person name="Lucas S."/>
            <person name="Han J."/>
            <person name="Lapidus A."/>
            <person name="Cheng J.-F."/>
            <person name="Goodwin L."/>
            <person name="Pitluck S."/>
            <person name="Peters L."/>
            <person name="Mikhailova N."/>
            <person name="Zeytun A."/>
            <person name="Han C."/>
            <person name="Tapia R."/>
            <person name="Land M."/>
            <person name="Hauser L."/>
            <person name="Kyrpides N."/>
            <person name="Ivanova N."/>
            <person name="Pagani I."/>
            <person name="Siebers A."/>
            <person name="Allgaier M."/>
            <person name="Thelen M."/>
            <person name="Hugenholtz P."/>
            <person name="Gladden J."/>
            <person name="Woyke T."/>
        </authorList>
    </citation>
    <scope>NUCLEOTIDE SEQUENCE [LARGE SCALE GENOMIC DNA]</scope>
    <source>
        <strain evidence="16">225</strain>
    </source>
</reference>
<dbReference type="EC" id="3.4.21.96" evidence="15"/>
<evidence type="ECO:0000256" key="7">
    <source>
        <dbReference type="ARBA" id="ARBA00022825"/>
    </source>
</evidence>
<dbReference type="GO" id="GO:0004252">
    <property type="term" value="F:serine-type endopeptidase activity"/>
    <property type="evidence" value="ECO:0007669"/>
    <property type="project" value="UniProtKB-UniRule"/>
</dbReference>
<dbReference type="GO" id="GO:0006508">
    <property type="term" value="P:proteolysis"/>
    <property type="evidence" value="ECO:0007669"/>
    <property type="project" value="UniProtKB-KW"/>
</dbReference>
<dbReference type="Gene3D" id="3.40.50.200">
    <property type="entry name" value="Peptidase S8/S53 domain"/>
    <property type="match status" value="1"/>
</dbReference>
<dbReference type="KEGG" id="iva:Isova_2317"/>
<dbReference type="InterPro" id="IPR034187">
    <property type="entry name" value="Peptidases_S8_5"/>
</dbReference>
<evidence type="ECO:0000259" key="13">
    <source>
        <dbReference type="Pfam" id="PF02225"/>
    </source>
</evidence>
<dbReference type="InterPro" id="IPR010435">
    <property type="entry name" value="C5a/SBT2-like_Fn3"/>
</dbReference>